<evidence type="ECO:0000256" key="5">
    <source>
        <dbReference type="SAM" id="MobiDB-lite"/>
    </source>
</evidence>
<comment type="caution">
    <text evidence="8">The sequence shown here is derived from an EMBL/GenBank/DDBJ whole genome shotgun (WGS) entry which is preliminary data.</text>
</comment>
<dbReference type="EMBL" id="JAMZEJ010000002">
    <property type="protein sequence ID" value="MCQ8239789.1"/>
    <property type="molecule type" value="Genomic_DNA"/>
</dbReference>
<keyword evidence="3 6" id="KW-1133">Transmembrane helix</keyword>
<dbReference type="PANTHER" id="PTHR36985:SF1">
    <property type="entry name" value="TRANSLOCATION AND ASSEMBLY MODULE SUBUNIT TAMB"/>
    <property type="match status" value="1"/>
</dbReference>
<evidence type="ECO:0000256" key="3">
    <source>
        <dbReference type="ARBA" id="ARBA00022989"/>
    </source>
</evidence>
<feature type="compositionally biased region" description="Low complexity" evidence="5">
    <location>
        <begin position="289"/>
        <end position="298"/>
    </location>
</feature>
<proteinExistence type="predicted"/>
<organism evidence="8 9">
    <name type="scientific">Rhizosaccharibacter radicis</name>
    <dbReference type="NCBI Taxonomy" id="2782605"/>
    <lineage>
        <taxon>Bacteria</taxon>
        <taxon>Pseudomonadati</taxon>
        <taxon>Pseudomonadota</taxon>
        <taxon>Alphaproteobacteria</taxon>
        <taxon>Acetobacterales</taxon>
        <taxon>Acetobacteraceae</taxon>
        <taxon>Rhizosaccharibacter</taxon>
    </lineage>
</organism>
<dbReference type="InterPro" id="IPR007452">
    <property type="entry name" value="TamB_C"/>
</dbReference>
<protein>
    <submittedName>
        <fullName evidence="8">Translocation/assembly module TamB domain-containing protein</fullName>
    </submittedName>
</protein>
<comment type="subcellular location">
    <subcellularLocation>
        <location evidence="1">Membrane</location>
        <topology evidence="1">Single-pass membrane protein</topology>
    </subcellularLocation>
</comment>
<reference evidence="8 9" key="1">
    <citation type="submission" date="2022-06" db="EMBL/GenBank/DDBJ databases">
        <title>Rhizosaccharibacter gen. nov. sp. nov. KSS12, endophytic bacteria isolated from sugarcane.</title>
        <authorList>
            <person name="Pitiwittayakul N."/>
        </authorList>
    </citation>
    <scope>NUCLEOTIDE SEQUENCE [LARGE SCALE GENOMIC DNA]</scope>
    <source>
        <strain evidence="8 9">KSS12</strain>
    </source>
</reference>
<dbReference type="Pfam" id="PF04357">
    <property type="entry name" value="TamB"/>
    <property type="match status" value="1"/>
</dbReference>
<sequence>MSDTSPQGPAAPFPATPPRRPLWRRIVRALILLLLGLLVILLLALGAVLVGANTGPGRRLIERQTASLTGGTVRIEGLSGRFPDALRLRHVEVRDREGAWLSVDDILLDWSPLRLLGLRAVVQQASIGRLAIPRLPVADPNAPPAPAAQPGAKSGLHLGVDLRQLRVGRLEIGAPVAGTAAVLSIDGHARLADLAPLLSGFSVPDLPDADIALGVRRLDGPPTALDLLASLTPGRIGLTLRADDPAHGLVAGLVHQDGLDPLHAELALNGPRDAAALRLSLTAGMPAAPGGAAGAVGPAPSPPGAGTPAPATAAPGANGSMAAAPAPGNAETDPDVDALLNQPAPRRLTLTADGTLDLVHLAFDLVLHGGAPAMQPVPGVDWNRLALDAHLRGTAAAPAGRGLLVLDNLSAAGAGLNRLAVRFDGAGQSGPLHLRAMADGVRIPGPSPALLAGAPLRLDLSLDPHAAGRPFTLSATHPLLMLDGHGVLSGSRPGDPMRVQITLQLPDLRPLAAIGHTPLDGAATLSLAAVRGQTETDLDLDGSVSITGGQPQAVGLVGRGGRVALAATLDGSDIVLHRLAVDGDALHLTASGTDVRNALDARFSLGLPDLARALPSLRGALSLSGTAAGPLSPSPDLSLHLAVTGDPGTATMPRGPLRFRVDAAHLPARPEGTVALDGTLDRAPLALHAEASRLADGALRVLLDRLNWKSATGRADLTLPAGATLPLGTVDIRMSRLADLSALAGQPVSGSLQAAIQTTQPAGAGAPHVRIEVSGQGGLPTASVRALRLSGTVDDPVKAPRVDLRLDATGIRSGAIAGDAHVTARGPRDALMVSAQAALPNLMGAPARLDTALRLDLPARTVALSRLDASAKGEALRLLAPARLSWGDRVAVDRLRVSLTAQQGGAPAILDVAGQVMPQLRLDARLDNVTPALARPFAPTLDAAGVLAMQAHLSGTVAKPDGTVHLAGDGLRLRSGPAASLPAATVRADVALAAGIARLQAHVAAGPKLNLALDGTVPVPPSGPIALRANGSLDLSLANAVLGAQGRQLDGDLLLALQAGGTVQAPRLDGTVQLRNGQFQDYAQGVRLTKMEALIAAQGQSLTIEHLSARAGEGTIDVAGTVGALLPGLPVDLRITASKARPLSSDLLTAVLDADIRAHGQASARLDVGGRIGIENALINIPNSLPPSVAQLHVIRPGEKPPAPAQAGSGGSLIGLDLTVDAPGQILLRGHGLDAELGGRLHVGGTSAAPQISGGFDMRRGTFNLAGVNLTFTHGRVGFNGTGVTHKIDPTLDFTAESQVNQTLARLNVGGYADAPKITLSSVPSLPQDQVLALLLFGEDTKSLSPVQIAEVATALASLTGGGGGGFDPLNTVRKTLGLDRLTVGGNTGGNGNGSAVEAGKYVARGVYVGARQATSGGGSQAQVQIDLTRRLKLLSTVGTGGQVTGITTPENDPGSSVALKYQFQY</sequence>
<evidence type="ECO:0000256" key="4">
    <source>
        <dbReference type="ARBA" id="ARBA00023136"/>
    </source>
</evidence>
<keyword evidence="4 6" id="KW-0472">Membrane</keyword>
<keyword evidence="9" id="KW-1185">Reference proteome</keyword>
<dbReference type="PANTHER" id="PTHR36985">
    <property type="entry name" value="TRANSLOCATION AND ASSEMBLY MODULE SUBUNIT TAMB"/>
    <property type="match status" value="1"/>
</dbReference>
<evidence type="ECO:0000256" key="6">
    <source>
        <dbReference type="SAM" id="Phobius"/>
    </source>
</evidence>
<accession>A0ABT1VVT2</accession>
<evidence type="ECO:0000313" key="9">
    <source>
        <dbReference type="Proteomes" id="UP001524547"/>
    </source>
</evidence>
<feature type="compositionally biased region" description="Low complexity" evidence="5">
    <location>
        <begin position="306"/>
        <end position="330"/>
    </location>
</feature>
<feature type="region of interest" description="Disordered" evidence="5">
    <location>
        <begin position="289"/>
        <end position="338"/>
    </location>
</feature>
<keyword evidence="2 6" id="KW-0812">Transmembrane</keyword>
<evidence type="ECO:0000259" key="7">
    <source>
        <dbReference type="Pfam" id="PF04357"/>
    </source>
</evidence>
<evidence type="ECO:0000313" key="8">
    <source>
        <dbReference type="EMBL" id="MCQ8239789.1"/>
    </source>
</evidence>
<feature type="transmembrane region" description="Helical" evidence="6">
    <location>
        <begin position="29"/>
        <end position="52"/>
    </location>
</feature>
<evidence type="ECO:0000256" key="1">
    <source>
        <dbReference type="ARBA" id="ARBA00004167"/>
    </source>
</evidence>
<evidence type="ECO:0000256" key="2">
    <source>
        <dbReference type="ARBA" id="ARBA00022692"/>
    </source>
</evidence>
<feature type="domain" description="Translocation and assembly module TamB C-terminal" evidence="7">
    <location>
        <begin position="1106"/>
        <end position="1466"/>
    </location>
</feature>
<name>A0ABT1VVT2_9PROT</name>
<dbReference type="Proteomes" id="UP001524547">
    <property type="component" value="Unassembled WGS sequence"/>
</dbReference>
<gene>
    <name evidence="8" type="ORF">NFI88_02900</name>
</gene>
<dbReference type="RefSeq" id="WP_422918540.1">
    <property type="nucleotide sequence ID" value="NZ_JAMZEJ010000002.1"/>
</dbReference>